<reference evidence="1 2" key="1">
    <citation type="submission" date="2016-11" db="EMBL/GenBank/DDBJ databases">
        <authorList>
            <person name="Jaros S."/>
            <person name="Januszkiewicz K."/>
            <person name="Wedrychowicz H."/>
        </authorList>
    </citation>
    <scope>NUCLEOTIDE SEQUENCE [LARGE SCALE GENOMIC DNA]</scope>
    <source>
        <strain evidence="1 2">DSM 15212</strain>
    </source>
</reference>
<dbReference type="Proteomes" id="UP000184465">
    <property type="component" value="Unassembled WGS sequence"/>
</dbReference>
<protein>
    <submittedName>
        <fullName evidence="1">Uncharacterized protein</fullName>
    </submittedName>
</protein>
<gene>
    <name evidence="1" type="ORF">SAMN02745912_03819</name>
</gene>
<proteinExistence type="predicted"/>
<dbReference type="AlphaFoldDB" id="A0A1M6TX27"/>
<accession>A0A1M6TX27</accession>
<sequence length="146" mass="16600">MSRDNYITIFEKLLDIIDWDILKKSTFLLNTNYLIAQNHLKTLIYFHLAELKSLRDINDFMQSDSDLKQVIKGVNLGSLSNYNNNINFEVFIPLMNQIIADAISILPPDDTIKQPCTSVQGCLIYLLTDVSAIPISAATSFTLFCY</sequence>
<name>A0A1M6TX27_PARC5</name>
<dbReference type="RefSeq" id="WP_207550858.1">
    <property type="nucleotide sequence ID" value="NZ_FRAG01000111.1"/>
</dbReference>
<organism evidence="1 2">
    <name type="scientific">Paramaledivibacter caminithermalis (strain DSM 15212 / CIP 107654 / DViRD3)</name>
    <name type="common">Clostridium caminithermale</name>
    <dbReference type="NCBI Taxonomy" id="1121301"/>
    <lineage>
        <taxon>Bacteria</taxon>
        <taxon>Bacillati</taxon>
        <taxon>Bacillota</taxon>
        <taxon>Clostridia</taxon>
        <taxon>Peptostreptococcales</taxon>
        <taxon>Caminicellaceae</taxon>
        <taxon>Paramaledivibacter</taxon>
    </lineage>
</organism>
<keyword evidence="2" id="KW-1185">Reference proteome</keyword>
<evidence type="ECO:0000313" key="1">
    <source>
        <dbReference type="EMBL" id="SHK61517.1"/>
    </source>
</evidence>
<dbReference type="EMBL" id="FRAG01000111">
    <property type="protein sequence ID" value="SHK61517.1"/>
    <property type="molecule type" value="Genomic_DNA"/>
</dbReference>
<evidence type="ECO:0000313" key="2">
    <source>
        <dbReference type="Proteomes" id="UP000184465"/>
    </source>
</evidence>